<dbReference type="PROSITE" id="PS50893">
    <property type="entry name" value="ABC_TRANSPORTER_2"/>
    <property type="match status" value="2"/>
</dbReference>
<dbReference type="InterPro" id="IPR003439">
    <property type="entry name" value="ABC_transporter-like_ATP-bd"/>
</dbReference>
<dbReference type="SUPFAM" id="SSF52540">
    <property type="entry name" value="P-loop containing nucleoside triphosphate hydrolases"/>
    <property type="match status" value="2"/>
</dbReference>
<feature type="domain" description="ABC transporter" evidence="4">
    <location>
        <begin position="308"/>
        <end position="520"/>
    </location>
</feature>
<evidence type="ECO:0000313" key="6">
    <source>
        <dbReference type="Proteomes" id="UP000187367"/>
    </source>
</evidence>
<dbReference type="Proteomes" id="UP000187367">
    <property type="component" value="Unassembled WGS sequence"/>
</dbReference>
<dbReference type="InterPro" id="IPR003593">
    <property type="entry name" value="AAA+_ATPase"/>
</dbReference>
<evidence type="ECO:0000313" key="5">
    <source>
        <dbReference type="EMBL" id="OMI06764.1"/>
    </source>
</evidence>
<dbReference type="SMART" id="SM00382">
    <property type="entry name" value="AAA"/>
    <property type="match status" value="2"/>
</dbReference>
<dbReference type="PANTHER" id="PTHR42855:SF2">
    <property type="entry name" value="DRUG RESISTANCE ABC TRANSPORTER,ATP-BINDING PROTEIN"/>
    <property type="match status" value="1"/>
</dbReference>
<sequence length="569" mass="65507">MTILMKIRGLQKSFGEQTVLKNIEFDISNQERIGLVGYNGAGKTTLANILSGHTEADQGTVQTERTLKIGYLLQSIEYSLNDFSSILTGDESGTLYQLTSRLGLSKVQSWNAERLSHMSGGEKLKLALAHVWKTMPDVLILDEPTNHLDVKGINWLLEELEKYQGAVFIISHDRYFLDRSISKILEIEDGELHTYQGNYTAYRQEKKRLNEARMHQYEVQRKHKERIESQIAGLRHWSQKAHRDSTKEGTTGYKEYHRVKAKKLDNQVKSKRKRLEQELEKNKAEKPKEEGAVRFQFSSGERRGKRIIEAQDLTKSFHGRTLIKDSHFYIKYGERMALVGDNGCGKTTLVKMMLGIEPVTDGTLWKSRSVKTAYLSQDVSDLRADQTVAEALNLSDRDDIANARTILASMGIKEDRFHQEIGTFSLGERTRIKLAGMILKDYDLLILDEPTNHLDLPSREQLEQTLLEFQGTIIIVSHDMYFTEKLCDKLLVFEQQRITRIETGLKDYRNRKKQIHAKSGEEERLKIENRMTAVLGELAGLSPEEQRYHELDQEFSDLLKRKQALLEKE</sequence>
<organism evidence="5 6">
    <name type="scientific">Bacillus swezeyi</name>
    <dbReference type="NCBI Taxonomy" id="1925020"/>
    <lineage>
        <taxon>Bacteria</taxon>
        <taxon>Bacillati</taxon>
        <taxon>Bacillota</taxon>
        <taxon>Bacilli</taxon>
        <taxon>Bacillales</taxon>
        <taxon>Bacillaceae</taxon>
        <taxon>Bacillus</taxon>
    </lineage>
</organism>
<dbReference type="AlphaFoldDB" id="A0A1R1S2X9"/>
<name>A0A1R1S2X9_9BACI</name>
<dbReference type="NCBIfam" id="NF000355">
    <property type="entry name" value="ribo_prot_ABC_F"/>
    <property type="match status" value="1"/>
</dbReference>
<gene>
    <name evidence="5" type="ORF">BW143_08220</name>
</gene>
<dbReference type="RefSeq" id="WP_076758511.1">
    <property type="nucleotide sequence ID" value="NZ_JARMMH010000008.1"/>
</dbReference>
<reference evidence="5 6" key="1">
    <citation type="submission" date="2017-01" db="EMBL/GenBank/DDBJ databases">
        <title>Bacillus phylogenomics.</title>
        <authorList>
            <person name="Dunlap C."/>
        </authorList>
    </citation>
    <scope>NUCLEOTIDE SEQUENCE [LARGE SCALE GENOMIC DNA]</scope>
    <source>
        <strain evidence="5 6">NRRL B-41282</strain>
    </source>
</reference>
<dbReference type="GO" id="GO:0016887">
    <property type="term" value="F:ATP hydrolysis activity"/>
    <property type="evidence" value="ECO:0007669"/>
    <property type="project" value="InterPro"/>
</dbReference>
<keyword evidence="2 5" id="KW-0067">ATP-binding</keyword>
<feature type="domain" description="ABC transporter" evidence="4">
    <location>
        <begin position="5"/>
        <end position="214"/>
    </location>
</feature>
<proteinExistence type="predicted"/>
<keyword evidence="6" id="KW-1185">Reference proteome</keyword>
<dbReference type="InterPro" id="IPR032781">
    <property type="entry name" value="ABC_tran_Xtn"/>
</dbReference>
<evidence type="ECO:0000256" key="1">
    <source>
        <dbReference type="ARBA" id="ARBA00022741"/>
    </source>
</evidence>
<dbReference type="CDD" id="cd03221">
    <property type="entry name" value="ABCF_EF-3"/>
    <property type="match status" value="2"/>
</dbReference>
<feature type="region of interest" description="Disordered" evidence="3">
    <location>
        <begin position="265"/>
        <end position="291"/>
    </location>
</feature>
<dbReference type="EMBL" id="MTJL01000012">
    <property type="protein sequence ID" value="OMI06764.1"/>
    <property type="molecule type" value="Genomic_DNA"/>
</dbReference>
<keyword evidence="1" id="KW-0547">Nucleotide-binding</keyword>
<dbReference type="Pfam" id="PF12848">
    <property type="entry name" value="ABC_tran_Xtn"/>
    <property type="match status" value="1"/>
</dbReference>
<dbReference type="Gene3D" id="3.40.50.300">
    <property type="entry name" value="P-loop containing nucleotide triphosphate hydrolases"/>
    <property type="match status" value="2"/>
</dbReference>
<comment type="caution">
    <text evidence="5">The sequence shown here is derived from an EMBL/GenBank/DDBJ whole genome shotgun (WGS) entry which is preliminary data.</text>
</comment>
<dbReference type="PANTHER" id="PTHR42855">
    <property type="entry name" value="ABC TRANSPORTER ATP-BINDING SUBUNIT"/>
    <property type="match status" value="1"/>
</dbReference>
<dbReference type="InterPro" id="IPR051309">
    <property type="entry name" value="ABCF_ATPase"/>
</dbReference>
<feature type="compositionally biased region" description="Basic and acidic residues" evidence="3">
    <location>
        <begin position="275"/>
        <end position="291"/>
    </location>
</feature>
<evidence type="ECO:0000259" key="4">
    <source>
        <dbReference type="PROSITE" id="PS50893"/>
    </source>
</evidence>
<accession>A0A1R1S2X9</accession>
<evidence type="ECO:0000256" key="2">
    <source>
        <dbReference type="ARBA" id="ARBA00022840"/>
    </source>
</evidence>
<dbReference type="InterPro" id="IPR017871">
    <property type="entry name" value="ABC_transporter-like_CS"/>
</dbReference>
<dbReference type="Pfam" id="PF00005">
    <property type="entry name" value="ABC_tran"/>
    <property type="match status" value="2"/>
</dbReference>
<dbReference type="OrthoDB" id="9760950at2"/>
<dbReference type="PROSITE" id="PS00211">
    <property type="entry name" value="ABC_TRANSPORTER_1"/>
    <property type="match status" value="1"/>
</dbReference>
<evidence type="ECO:0000256" key="3">
    <source>
        <dbReference type="SAM" id="MobiDB-lite"/>
    </source>
</evidence>
<dbReference type="InterPro" id="IPR027417">
    <property type="entry name" value="P-loop_NTPase"/>
</dbReference>
<dbReference type="GO" id="GO:0005524">
    <property type="term" value="F:ATP binding"/>
    <property type="evidence" value="ECO:0007669"/>
    <property type="project" value="UniProtKB-KW"/>
</dbReference>
<protein>
    <submittedName>
        <fullName evidence="5">ABC transporter ATP-binding protein</fullName>
    </submittedName>
</protein>
<accession>A0A1R1QQ49</accession>